<accession>A0A8B6DME9</accession>
<protein>
    <recommendedName>
        <fullName evidence="3">SMP-30/Gluconolactonase/LRE-like region domain-containing protein</fullName>
    </recommendedName>
</protein>
<name>A0A8B6DME9_MYTGA</name>
<dbReference type="Proteomes" id="UP000596742">
    <property type="component" value="Unassembled WGS sequence"/>
</dbReference>
<dbReference type="InterPro" id="IPR011042">
    <property type="entry name" value="6-blade_b-propeller_TolB-like"/>
</dbReference>
<dbReference type="SUPFAM" id="SSF101898">
    <property type="entry name" value="NHL repeat"/>
    <property type="match status" value="1"/>
</dbReference>
<sequence>MPVLDIDQQGQFLVRDKRKLSLTHSFQTSKLGYRVNIDKGCFIPDDRLLLKKDIGNQFFVCKLDGSNANVIDLDCTPLNISLYDQKHSVVSLGDAGIQIIDLTSLTPGRIIKVEGFCRRITSVKDKIWVNNKVHTLSIVDMTGKVLKVIQTTFDPYDICAHQDGDVYYTNYDNDKVFLVFSDGKEREIYKSPDLQESDGVAVDDRGDIYVAGRVSNNIHKISNAGQKHEIVLTADDGMNLPTGLSYNNETKELLVLNDYGESINIYKTQ</sequence>
<evidence type="ECO:0008006" key="3">
    <source>
        <dbReference type="Google" id="ProtNLM"/>
    </source>
</evidence>
<reference evidence="1" key="1">
    <citation type="submission" date="2018-11" db="EMBL/GenBank/DDBJ databases">
        <authorList>
            <person name="Alioto T."/>
            <person name="Alioto T."/>
        </authorList>
    </citation>
    <scope>NUCLEOTIDE SEQUENCE</scope>
</reference>
<proteinExistence type="predicted"/>
<evidence type="ECO:0000313" key="2">
    <source>
        <dbReference type="Proteomes" id="UP000596742"/>
    </source>
</evidence>
<organism evidence="1 2">
    <name type="scientific">Mytilus galloprovincialis</name>
    <name type="common">Mediterranean mussel</name>
    <dbReference type="NCBI Taxonomy" id="29158"/>
    <lineage>
        <taxon>Eukaryota</taxon>
        <taxon>Metazoa</taxon>
        <taxon>Spiralia</taxon>
        <taxon>Lophotrochozoa</taxon>
        <taxon>Mollusca</taxon>
        <taxon>Bivalvia</taxon>
        <taxon>Autobranchia</taxon>
        <taxon>Pteriomorphia</taxon>
        <taxon>Mytilida</taxon>
        <taxon>Mytiloidea</taxon>
        <taxon>Mytilidae</taxon>
        <taxon>Mytilinae</taxon>
        <taxon>Mytilus</taxon>
    </lineage>
</organism>
<dbReference type="EMBL" id="UYJE01003681">
    <property type="protein sequence ID" value="VDI21493.1"/>
    <property type="molecule type" value="Genomic_DNA"/>
</dbReference>
<dbReference type="AlphaFoldDB" id="A0A8B6DME9"/>
<comment type="caution">
    <text evidence="1">The sequence shown here is derived from an EMBL/GenBank/DDBJ whole genome shotgun (WGS) entry which is preliminary data.</text>
</comment>
<gene>
    <name evidence="1" type="ORF">MGAL_10B048574</name>
</gene>
<keyword evidence="2" id="KW-1185">Reference proteome</keyword>
<dbReference type="OrthoDB" id="6043948at2759"/>
<dbReference type="Gene3D" id="2.120.10.30">
    <property type="entry name" value="TolB, C-terminal domain"/>
    <property type="match status" value="1"/>
</dbReference>
<evidence type="ECO:0000313" key="1">
    <source>
        <dbReference type="EMBL" id="VDI21493.1"/>
    </source>
</evidence>